<accession>A0A0F9PU16</accession>
<feature type="compositionally biased region" description="Basic residues" evidence="1">
    <location>
        <begin position="1"/>
        <end position="12"/>
    </location>
</feature>
<dbReference type="EMBL" id="LAZR01005849">
    <property type="protein sequence ID" value="KKM96667.1"/>
    <property type="molecule type" value="Genomic_DNA"/>
</dbReference>
<proteinExistence type="predicted"/>
<feature type="domain" description="Bbp19-like phage" evidence="2">
    <location>
        <begin position="45"/>
        <end position="98"/>
    </location>
</feature>
<sequence>MQPKPKRPHKKAQKDPEPKVADPGTLAPQSPPAAPGDLPPLNAAYRQVFNTPAGLQVLGDLQDNGFIHTSTHVPGDPNGTAMNEGTRRIVLHIQNMLRVEPGQMPRQVIREKGRGR</sequence>
<protein>
    <recommendedName>
        <fullName evidence="2">Bbp19-like phage domain-containing protein</fullName>
    </recommendedName>
</protein>
<dbReference type="AlphaFoldDB" id="A0A0F9PU16"/>
<dbReference type="InterPro" id="IPR057447">
    <property type="entry name" value="Bbp19-like_phage"/>
</dbReference>
<feature type="region of interest" description="Disordered" evidence="1">
    <location>
        <begin position="1"/>
        <end position="41"/>
    </location>
</feature>
<evidence type="ECO:0000256" key="1">
    <source>
        <dbReference type="SAM" id="MobiDB-lite"/>
    </source>
</evidence>
<evidence type="ECO:0000313" key="3">
    <source>
        <dbReference type="EMBL" id="KKM96667.1"/>
    </source>
</evidence>
<comment type="caution">
    <text evidence="3">The sequence shown here is derived from an EMBL/GenBank/DDBJ whole genome shotgun (WGS) entry which is preliminary data.</text>
</comment>
<gene>
    <name evidence="3" type="ORF">LCGC14_1175840</name>
</gene>
<organism evidence="3">
    <name type="scientific">marine sediment metagenome</name>
    <dbReference type="NCBI Taxonomy" id="412755"/>
    <lineage>
        <taxon>unclassified sequences</taxon>
        <taxon>metagenomes</taxon>
        <taxon>ecological metagenomes</taxon>
    </lineage>
</organism>
<reference evidence="3" key="1">
    <citation type="journal article" date="2015" name="Nature">
        <title>Complex archaea that bridge the gap between prokaryotes and eukaryotes.</title>
        <authorList>
            <person name="Spang A."/>
            <person name="Saw J.H."/>
            <person name="Jorgensen S.L."/>
            <person name="Zaremba-Niedzwiedzka K."/>
            <person name="Martijn J."/>
            <person name="Lind A.E."/>
            <person name="van Eijk R."/>
            <person name="Schleper C."/>
            <person name="Guy L."/>
            <person name="Ettema T.J."/>
        </authorList>
    </citation>
    <scope>NUCLEOTIDE SEQUENCE</scope>
</reference>
<evidence type="ECO:0000259" key="2">
    <source>
        <dbReference type="Pfam" id="PF25181"/>
    </source>
</evidence>
<name>A0A0F9PU16_9ZZZZ</name>
<feature type="compositionally biased region" description="Pro residues" evidence="1">
    <location>
        <begin position="29"/>
        <end position="38"/>
    </location>
</feature>
<dbReference type="Pfam" id="PF25181">
    <property type="entry name" value="Phage_Bbp19"/>
    <property type="match status" value="1"/>
</dbReference>